<dbReference type="CDD" id="cd11332">
    <property type="entry name" value="AmyAc_OligoGlu_TS"/>
    <property type="match status" value="1"/>
</dbReference>
<dbReference type="InterPro" id="IPR006047">
    <property type="entry name" value="GH13_cat_dom"/>
</dbReference>
<dbReference type="Gene3D" id="3.90.400.10">
    <property type="entry name" value="Oligo-1,6-glucosidase, Domain 2"/>
    <property type="match status" value="1"/>
</dbReference>
<organism evidence="3 4">
    <name type="scientific">Streptacidiphilus pinicola</name>
    <dbReference type="NCBI Taxonomy" id="2219663"/>
    <lineage>
        <taxon>Bacteria</taxon>
        <taxon>Bacillati</taxon>
        <taxon>Actinomycetota</taxon>
        <taxon>Actinomycetes</taxon>
        <taxon>Kitasatosporales</taxon>
        <taxon>Streptomycetaceae</taxon>
        <taxon>Streptacidiphilus</taxon>
    </lineage>
</organism>
<dbReference type="PANTHER" id="PTHR10357:SF179">
    <property type="entry name" value="NEUTRAL AND BASIC AMINO ACID TRANSPORT PROTEIN RBAT"/>
    <property type="match status" value="1"/>
</dbReference>
<gene>
    <name evidence="3" type="ORF">DN069_15080</name>
</gene>
<reference evidence="3 4" key="1">
    <citation type="submission" date="2018-06" db="EMBL/GenBank/DDBJ databases">
        <title>Streptacidiphilus pinicola sp. nov., isolated from pine grove soil.</title>
        <authorList>
            <person name="Roh S.G."/>
            <person name="Park S."/>
            <person name="Kim M.-K."/>
            <person name="Yun B.-R."/>
            <person name="Park J."/>
            <person name="Kim M.J."/>
            <person name="Kim Y.S."/>
            <person name="Kim S.B."/>
        </authorList>
    </citation>
    <scope>NUCLEOTIDE SEQUENCE [LARGE SCALE GENOMIC DNA]</scope>
    <source>
        <strain evidence="3 4">MMS16-CNU450</strain>
    </source>
</reference>
<dbReference type="InterPro" id="IPR017853">
    <property type="entry name" value="GH"/>
</dbReference>
<accession>A0A2X0KCQ4</accession>
<dbReference type="Proteomes" id="UP000248889">
    <property type="component" value="Unassembled WGS sequence"/>
</dbReference>
<dbReference type="SUPFAM" id="SSF51445">
    <property type="entry name" value="(Trans)glycosidases"/>
    <property type="match status" value="1"/>
</dbReference>
<dbReference type="Pfam" id="PF00128">
    <property type="entry name" value="Alpha-amylase"/>
    <property type="match status" value="1"/>
</dbReference>
<keyword evidence="4" id="KW-1185">Reference proteome</keyword>
<evidence type="ECO:0000259" key="2">
    <source>
        <dbReference type="SMART" id="SM00642"/>
    </source>
</evidence>
<dbReference type="EMBL" id="QKYN01000059">
    <property type="protein sequence ID" value="RAG84760.1"/>
    <property type="molecule type" value="Genomic_DNA"/>
</dbReference>
<comment type="caution">
    <text evidence="3">The sequence shown here is derived from an EMBL/GenBank/DDBJ whole genome shotgun (WGS) entry which is preliminary data.</text>
</comment>
<dbReference type="GO" id="GO:0009313">
    <property type="term" value="P:oligosaccharide catabolic process"/>
    <property type="evidence" value="ECO:0007669"/>
    <property type="project" value="TreeGrafter"/>
</dbReference>
<dbReference type="InterPro" id="IPR045857">
    <property type="entry name" value="O16G_dom_2"/>
</dbReference>
<dbReference type="SMART" id="SM00642">
    <property type="entry name" value="Aamy"/>
    <property type="match status" value="1"/>
</dbReference>
<dbReference type="GO" id="GO:0004556">
    <property type="term" value="F:alpha-amylase activity"/>
    <property type="evidence" value="ECO:0007669"/>
    <property type="project" value="TreeGrafter"/>
</dbReference>
<name>A0A2X0KCQ4_9ACTN</name>
<comment type="similarity">
    <text evidence="1">Belongs to the glycosyl hydrolase 13 family.</text>
</comment>
<dbReference type="AlphaFoldDB" id="A0A2X0KCQ4"/>
<feature type="domain" description="Glycosyl hydrolase family 13 catalytic" evidence="2">
    <location>
        <begin position="27"/>
        <end position="421"/>
    </location>
</feature>
<dbReference type="OrthoDB" id="9043248at2"/>
<dbReference type="Gene3D" id="3.20.20.80">
    <property type="entry name" value="Glycosidases"/>
    <property type="match status" value="1"/>
</dbReference>
<evidence type="ECO:0000313" key="4">
    <source>
        <dbReference type="Proteomes" id="UP000248889"/>
    </source>
</evidence>
<evidence type="ECO:0000313" key="3">
    <source>
        <dbReference type="EMBL" id="RAG84760.1"/>
    </source>
</evidence>
<proteinExistence type="inferred from homology"/>
<evidence type="ECO:0000256" key="1">
    <source>
        <dbReference type="ARBA" id="ARBA00008061"/>
    </source>
</evidence>
<dbReference type="PANTHER" id="PTHR10357">
    <property type="entry name" value="ALPHA-AMYLASE FAMILY MEMBER"/>
    <property type="match status" value="1"/>
</dbReference>
<sequence length="550" mass="61299">MHGGWVPTSEDAQGQATPWWRSAVIYQVYPRSFADGNGDGTGDVAGLRSRLGHLAGLGVDALWLSPWYVSPLADGGYDVADYRDIDPAFGTLDEAEALIREAHGLGLRVIVDLVPNHCSDQHPWFQAALTAGPGAPERELFHFRAGRGADGELPPNDWPSHFGGPAWSRTADGSWYLHMFAPEQPDWNWEHPEVRAEFLSILRFWLDLGVDGFRIDVTDHLIKEDGLPDTAGHHHDPHPWRDQEGVHEIYRSWRKLLDSYPGERAFVAELWEQDPERFARYLRQDELHTAFNFPLLRSPWDAGSFREVIDATLHAHALVDAPATWVLSNHDTTRHVTRYGRTDTSYDFDRATRHGLPVDLALGTRRARAAALLMLALPGSAYVYQGDELGLWEVEDIPDGLRQDPTWLRSGGVDRGRDGCRVPLPWEGEEQPFGFSPTRASAAPWLDVQPDGWRELSVAAQSGDPASHLELYREALRLRRALPGLGDGPLEWRPSAPKVLEFARTDGFRCVANLGAEPVTLPQDAEVLLASVDLTDGLLPPDAAAWLREA</sequence>
<protein>
    <submittedName>
        <fullName evidence="3">Alpha-glucosidase</fullName>
    </submittedName>
</protein>